<dbReference type="Pfam" id="PF02620">
    <property type="entry name" value="YceD"/>
    <property type="match status" value="1"/>
</dbReference>
<dbReference type="EMBL" id="BAZW01000008">
    <property type="protein sequence ID" value="GAO29368.1"/>
    <property type="molecule type" value="Genomic_DNA"/>
</dbReference>
<reference evidence="1 2" key="1">
    <citation type="journal article" date="2015" name="Microbes Environ.">
        <title>Distribution and evolution of nitrogen fixation genes in the phylum bacteroidetes.</title>
        <authorList>
            <person name="Inoue J."/>
            <person name="Oshima K."/>
            <person name="Suda W."/>
            <person name="Sakamoto M."/>
            <person name="Iino T."/>
            <person name="Noda S."/>
            <person name="Hongoh Y."/>
            <person name="Hattori M."/>
            <person name="Ohkuma M."/>
        </authorList>
    </citation>
    <scope>NUCLEOTIDE SEQUENCE [LARGE SCALE GENOMIC DNA]</scope>
    <source>
        <strain evidence="1">JCM 15548</strain>
    </source>
</reference>
<evidence type="ECO:0000313" key="2">
    <source>
        <dbReference type="Proteomes" id="UP000032900"/>
    </source>
</evidence>
<keyword evidence="1" id="KW-0689">Ribosomal protein</keyword>
<comment type="caution">
    <text evidence="1">The sequence shown here is derived from an EMBL/GenBank/DDBJ whole genome shotgun (WGS) entry which is preliminary data.</text>
</comment>
<dbReference type="OrthoDB" id="1524821at2"/>
<dbReference type="InterPro" id="IPR003772">
    <property type="entry name" value="YceD"/>
</dbReference>
<dbReference type="AlphaFoldDB" id="A0A0E9LVP9"/>
<proteinExistence type="predicted"/>
<keyword evidence="1" id="KW-0687">Ribonucleoprotein</keyword>
<sequence length="182" mass="21242">MRKLKEYDIGYKGLKDGNHTFDYSIDADFFALFENSLYENAQVEAHIDLKKDQQMMILDFDFSGSVTSVCDNCLESVEIPIDYQTKLYVKFGEVYDEPSEEIIVLPREEHELNVAQMMYDLVVTSMPIRHLHPFDEDGNRVCDPDMVQKLSEYLVDSAPESDEENDSDPRWDELKKLIDKHK</sequence>
<organism evidence="1 2">
    <name type="scientific">Geofilum rubicundum JCM 15548</name>
    <dbReference type="NCBI Taxonomy" id="1236989"/>
    <lineage>
        <taxon>Bacteria</taxon>
        <taxon>Pseudomonadati</taxon>
        <taxon>Bacteroidota</taxon>
        <taxon>Bacteroidia</taxon>
        <taxon>Marinilabiliales</taxon>
        <taxon>Marinilabiliaceae</taxon>
        <taxon>Geofilum</taxon>
    </lineage>
</organism>
<dbReference type="RefSeq" id="WP_157482469.1">
    <property type="nucleotide sequence ID" value="NZ_BAZW01000008.1"/>
</dbReference>
<dbReference type="GO" id="GO:0005840">
    <property type="term" value="C:ribosome"/>
    <property type="evidence" value="ECO:0007669"/>
    <property type="project" value="UniProtKB-KW"/>
</dbReference>
<name>A0A0E9LVP9_9BACT</name>
<dbReference type="Proteomes" id="UP000032900">
    <property type="component" value="Unassembled WGS sequence"/>
</dbReference>
<evidence type="ECO:0000313" key="1">
    <source>
        <dbReference type="EMBL" id="GAO29368.1"/>
    </source>
</evidence>
<gene>
    <name evidence="1" type="ORF">JCM15548_11546</name>
</gene>
<protein>
    <submittedName>
        <fullName evidence="1">Ribosomal protein L32p</fullName>
    </submittedName>
</protein>
<accession>A0A0E9LVP9</accession>
<dbReference type="STRING" id="1236989.JCM15548_11546"/>
<keyword evidence="2" id="KW-1185">Reference proteome</keyword>